<proteinExistence type="predicted"/>
<gene>
    <name evidence="1" type="ORF">D5086_012477</name>
</gene>
<sequence length="727" mass="79879">MENGGGGDVECNKDNKEKEGSVGGEGSYRYWVREATSDAAPLPLPKKLSPQDHLPSQPNNLGSVWNTAGTWEEKNLNNWATNRIKELLLSVASLEFSGGKAEIAQVSKCSGDAFLVIVRNKKRVGYTYELTLKVKGEWTVKEEKRMVKGDIDFPEFSFGELDDLQMQVQLNDEKDLSQQDKLQISQDLKLFLQPFPPPPTYVNVTKIIKTTVSCGQALKMRRQTELEMDFIGLLEDEVVFYMVVGNFVHLHVRSTDDATLARIHPIEFFPIHPGTLFFHSRNVSVFRWRRTRASFTITEMFGKRRCFNMFGRPAPLKSCQYGDRCKFLHVTPQQPPKSSNNPFGFGNQQTPNNNNNNSFGFGNRQQQQRPNSPFGSAPNNSANNRPQQFKPFENKWSRGASAPSSRPRPDSQPANHNCADPDSCKRLIAEDFEHERPLWKLTCYGHLRDGPCDIIGDVSYEELRAAAYDDYKRGLSLQSIVEKERNLLNSKLIEFNNLLHNPNIAPLKPAPAGQSPFFGATANATPATAQNTAPPSVSSFGQLGTSLNMRSATPSNNAFGQPSLPLTAFGVSPPAPSNTVFGQSNLPSNSSQTVNAFGTNNFLSANASNSSQTSSAFGTTSFPSINAGLLGSQLPNQALGNSFTPNIAGFGNSGVNGIQNISSSSPLSMQNPSIHPLSVSNGLNSAFNAAGTMVQRETVSGDASIWLKEKWIPGEIPEEAPPEEYVF</sequence>
<dbReference type="Proteomes" id="UP000309997">
    <property type="component" value="Unassembled WGS sequence"/>
</dbReference>
<accession>A0ACC4C2B4</accession>
<comment type="caution">
    <text evidence="1">The sequence shown here is derived from an EMBL/GenBank/DDBJ whole genome shotgun (WGS) entry which is preliminary data.</text>
</comment>
<evidence type="ECO:0000313" key="1">
    <source>
        <dbReference type="EMBL" id="KAL3585610.1"/>
    </source>
</evidence>
<dbReference type="EMBL" id="RCHU02000006">
    <property type="protein sequence ID" value="KAL3585610.1"/>
    <property type="molecule type" value="Genomic_DNA"/>
</dbReference>
<keyword evidence="2" id="KW-1185">Reference proteome</keyword>
<name>A0ACC4C2B4_POPAL</name>
<evidence type="ECO:0000313" key="2">
    <source>
        <dbReference type="Proteomes" id="UP000309997"/>
    </source>
</evidence>
<protein>
    <submittedName>
        <fullName evidence="1">Uncharacterized protein</fullName>
    </submittedName>
</protein>
<reference evidence="1 2" key="1">
    <citation type="journal article" date="2024" name="Plant Biotechnol. J.">
        <title>Genome and CRISPR/Cas9 system of a widespread forest tree (Populus alba) in the world.</title>
        <authorList>
            <person name="Liu Y.J."/>
            <person name="Jiang P.F."/>
            <person name="Han X.M."/>
            <person name="Li X.Y."/>
            <person name="Wang H.M."/>
            <person name="Wang Y.J."/>
            <person name="Wang X.X."/>
            <person name="Zeng Q.Y."/>
        </authorList>
    </citation>
    <scope>NUCLEOTIDE SEQUENCE [LARGE SCALE GENOMIC DNA]</scope>
    <source>
        <strain evidence="2">cv. PAL-ZL1</strain>
    </source>
</reference>
<organism evidence="1 2">
    <name type="scientific">Populus alba</name>
    <name type="common">White poplar</name>
    <dbReference type="NCBI Taxonomy" id="43335"/>
    <lineage>
        <taxon>Eukaryota</taxon>
        <taxon>Viridiplantae</taxon>
        <taxon>Streptophyta</taxon>
        <taxon>Embryophyta</taxon>
        <taxon>Tracheophyta</taxon>
        <taxon>Spermatophyta</taxon>
        <taxon>Magnoliopsida</taxon>
        <taxon>eudicotyledons</taxon>
        <taxon>Gunneridae</taxon>
        <taxon>Pentapetalae</taxon>
        <taxon>rosids</taxon>
        <taxon>fabids</taxon>
        <taxon>Malpighiales</taxon>
        <taxon>Salicaceae</taxon>
        <taxon>Saliceae</taxon>
        <taxon>Populus</taxon>
    </lineage>
</organism>